<reference evidence="2 3" key="1">
    <citation type="journal article" date="2013" name="ISME J.">
        <title>A metabolic model for members of the genus Tetrasphaera involved in enhanced biological phosphorus removal.</title>
        <authorList>
            <person name="Kristiansen R."/>
            <person name="Nguyen H.T.T."/>
            <person name="Saunders A.M."/>
            <person name="Nielsen J.L."/>
            <person name="Wimmer R."/>
            <person name="Le V.Q."/>
            <person name="McIlroy S.J."/>
            <person name="Petrovski S."/>
            <person name="Seviour R.J."/>
            <person name="Calteau A."/>
            <person name="Nielsen K.L."/>
            <person name="Nielsen P.H."/>
        </authorList>
    </citation>
    <scope>NUCLEOTIDE SEQUENCE [LARGE SCALE GENOMIC DNA]</scope>
    <source>
        <strain evidence="2 3">Ben110</strain>
    </source>
</reference>
<evidence type="ECO:0000256" key="1">
    <source>
        <dbReference type="PIRNR" id="PIRNR006221"/>
    </source>
</evidence>
<dbReference type="Gene3D" id="1.10.510.10">
    <property type="entry name" value="Transferase(Phosphotransferase) domain 1"/>
    <property type="match status" value="1"/>
</dbReference>
<dbReference type="GO" id="GO:0016301">
    <property type="term" value="F:kinase activity"/>
    <property type="evidence" value="ECO:0007669"/>
    <property type="project" value="UniProtKB-UniRule"/>
</dbReference>
<name>W6K4J5_9MICO</name>
<dbReference type="PANTHER" id="PTHR12149:SF8">
    <property type="entry name" value="PROTEIN-RIBULOSAMINE 3-KINASE"/>
    <property type="match status" value="1"/>
</dbReference>
<dbReference type="InterPro" id="IPR011009">
    <property type="entry name" value="Kinase-like_dom_sf"/>
</dbReference>
<gene>
    <name evidence="2" type="ORF">BN11_5140002</name>
</gene>
<evidence type="ECO:0000313" key="2">
    <source>
        <dbReference type="EMBL" id="CCH75124.1"/>
    </source>
</evidence>
<protein>
    <submittedName>
        <fullName evidence="2">Phosphotransferase enzyme family protein</fullName>
    </submittedName>
</protein>
<dbReference type="Proteomes" id="UP000035763">
    <property type="component" value="Unassembled WGS sequence"/>
</dbReference>
<organism evidence="2 3">
    <name type="scientific">Nostocoides australiense Ben110</name>
    <dbReference type="NCBI Taxonomy" id="1193182"/>
    <lineage>
        <taxon>Bacteria</taxon>
        <taxon>Bacillati</taxon>
        <taxon>Actinomycetota</taxon>
        <taxon>Actinomycetes</taxon>
        <taxon>Micrococcales</taxon>
        <taxon>Intrasporangiaceae</taxon>
        <taxon>Nostocoides</taxon>
    </lineage>
</organism>
<dbReference type="PIRSF" id="PIRSF006221">
    <property type="entry name" value="Ketosamine-3-kinase"/>
    <property type="match status" value="1"/>
</dbReference>
<keyword evidence="3" id="KW-1185">Reference proteome</keyword>
<dbReference type="Gene3D" id="1.20.1270.240">
    <property type="match status" value="1"/>
</dbReference>
<dbReference type="AlphaFoldDB" id="W6K4J5"/>
<comment type="caution">
    <text evidence="2">The sequence shown here is derived from an EMBL/GenBank/DDBJ whole genome shotgun (WGS) entry which is preliminary data.</text>
</comment>
<comment type="similarity">
    <text evidence="1">Belongs to the fructosamine kinase family.</text>
</comment>
<dbReference type="OrthoDB" id="5291879at2"/>
<dbReference type="RefSeq" id="WP_048700437.1">
    <property type="nucleotide sequence ID" value="NZ_HG764815.1"/>
</dbReference>
<dbReference type="EMBL" id="CAJA01000462">
    <property type="protein sequence ID" value="CCH75124.1"/>
    <property type="molecule type" value="Genomic_DNA"/>
</dbReference>
<keyword evidence="1 2" id="KW-0808">Transferase</keyword>
<keyword evidence="1" id="KW-0418">Kinase</keyword>
<sequence>MPPLDPSTLVAELLGRPLVAATRLGGGDIADAWLLTLEGGERAVLKTMSGADADFFAAEARGLEWLRTPQGPPVPRVLAAGPAGIVMEYAAPGAPTPDAAADFGRRLARMHAASPGGFGAPWPGFIGSIPMDNASPDGESWADFFARCRVAPYVRAARDRGSLSATDAHVIESLLPRLADLVPAEPPARLHGDLWSGNVHWGKGSRVWLIDPAAHGGHRESDLAMLALFGAPHLDAIVTAYQEEAPLATGCRDRIPIHQLFPLLVHAVLFGGGYGPRAAAGVAPFAAR</sequence>
<accession>W6K4J5</accession>
<proteinExistence type="inferred from homology"/>
<dbReference type="Gene3D" id="3.30.200.20">
    <property type="entry name" value="Phosphorylase Kinase, domain 1"/>
    <property type="match status" value="1"/>
</dbReference>
<dbReference type="InterPro" id="IPR016477">
    <property type="entry name" value="Fructo-/Ketosamine-3-kinase"/>
</dbReference>
<dbReference type="Pfam" id="PF03881">
    <property type="entry name" value="Fructosamin_kin"/>
    <property type="match status" value="1"/>
</dbReference>
<evidence type="ECO:0000313" key="3">
    <source>
        <dbReference type="Proteomes" id="UP000035763"/>
    </source>
</evidence>
<dbReference type="SUPFAM" id="SSF56112">
    <property type="entry name" value="Protein kinase-like (PK-like)"/>
    <property type="match status" value="1"/>
</dbReference>
<dbReference type="PANTHER" id="PTHR12149">
    <property type="entry name" value="FRUCTOSAMINE 3 KINASE-RELATED PROTEIN"/>
    <property type="match status" value="1"/>
</dbReference>